<dbReference type="SUPFAM" id="SSF53098">
    <property type="entry name" value="Ribonuclease H-like"/>
    <property type="match status" value="1"/>
</dbReference>
<keyword evidence="1" id="KW-0540">Nuclease</keyword>
<protein>
    <recommendedName>
        <fullName evidence="4">3'-5' exonuclease domain-containing protein</fullName>
    </recommendedName>
</protein>
<dbReference type="GO" id="GO:0008408">
    <property type="term" value="F:3'-5' exonuclease activity"/>
    <property type="evidence" value="ECO:0007669"/>
    <property type="project" value="InterPro"/>
</dbReference>
<evidence type="ECO:0000256" key="2">
    <source>
        <dbReference type="ARBA" id="ARBA00022801"/>
    </source>
</evidence>
<dbReference type="GO" id="GO:0005737">
    <property type="term" value="C:cytoplasm"/>
    <property type="evidence" value="ECO:0007669"/>
    <property type="project" value="TreeGrafter"/>
</dbReference>
<name>A0AAD4V581_PRUDU</name>
<evidence type="ECO:0000259" key="4">
    <source>
        <dbReference type="Pfam" id="PF01612"/>
    </source>
</evidence>
<dbReference type="InterPro" id="IPR051132">
    <property type="entry name" value="3-5_Exonuclease_domain"/>
</dbReference>
<sequence>MSITITDYELDCNTHDLYRVDFFNDYIKILVTHTPSKLRSWIQKIKYLHRYRLHKLIVGLDVEWRPSFTKGITNPVATLQLCVGHSCLIFQLRYAPRLPKCLFDFLGDPRFTFVGVGIGEDVRKLMDDYGLVVANFVDLRVLEARGYGWSMPQNLSLKDMAEEVLGQEFQKPKTITTSHWDKPCASLLRKSIMEAQKRGSAKGKHKAESTMQQTRVGRDAFFNFMKKERHEMGKVANAKLDHKVQEEISNKWRKLNTAEKATYGSALEGSSGQVNDSVNEMSWITRCSPDRFHRTVEKLSEEKRLAIKAVGFGNVSSLSCTRLHRQLCHFLIQKFNPDTSSIELHGNVIRISANEFGSAMGLKNPGEDVQLERPVEDEKVKQLVKSFGGNGKRVLVKGLAEQLEKCENGNEDFKVRFVMFALGTILCPTSSPSVTGKYLTFLTILGKIKTKNWADHGFNFLCEGVRSFKAKKVAYVNGSLLFLQLLYFDSIVHGGVYVDKSLDPIVSWDNNSVWKMIRWVIKQGGFDSPTVQVVSQHRRTNEVSGVNVERIVQQVSISLAPVIQAEVKRSIEGLALGQIIQAEVQRSVLELTDKVMSEVRSFMKDARHEDVNQTKEDGPPKIRDEGGENAVKKKGEESRKLKEKGPVHVNNPWTPLPDGQTFSEAEV</sequence>
<gene>
    <name evidence="5" type="ORF">L3X38_038403</name>
</gene>
<dbReference type="AlphaFoldDB" id="A0AAD4V581"/>
<evidence type="ECO:0000256" key="1">
    <source>
        <dbReference type="ARBA" id="ARBA00022722"/>
    </source>
</evidence>
<dbReference type="PANTHER" id="PTHR13620">
    <property type="entry name" value="3-5 EXONUCLEASE"/>
    <property type="match status" value="1"/>
</dbReference>
<evidence type="ECO:0000256" key="3">
    <source>
        <dbReference type="SAM" id="MobiDB-lite"/>
    </source>
</evidence>
<feature type="compositionally biased region" description="Basic and acidic residues" evidence="3">
    <location>
        <begin position="606"/>
        <end position="646"/>
    </location>
</feature>
<keyword evidence="6" id="KW-1185">Reference proteome</keyword>
<dbReference type="GO" id="GO:0006139">
    <property type="term" value="P:nucleobase-containing compound metabolic process"/>
    <property type="evidence" value="ECO:0007669"/>
    <property type="project" value="InterPro"/>
</dbReference>
<dbReference type="CDD" id="cd00084">
    <property type="entry name" value="HMG-box_SF"/>
    <property type="match status" value="1"/>
</dbReference>
<organism evidence="5 6">
    <name type="scientific">Prunus dulcis</name>
    <name type="common">Almond</name>
    <name type="synonym">Amygdalus dulcis</name>
    <dbReference type="NCBI Taxonomy" id="3755"/>
    <lineage>
        <taxon>Eukaryota</taxon>
        <taxon>Viridiplantae</taxon>
        <taxon>Streptophyta</taxon>
        <taxon>Embryophyta</taxon>
        <taxon>Tracheophyta</taxon>
        <taxon>Spermatophyta</taxon>
        <taxon>Magnoliopsida</taxon>
        <taxon>eudicotyledons</taxon>
        <taxon>Gunneridae</taxon>
        <taxon>Pentapetalae</taxon>
        <taxon>rosids</taxon>
        <taxon>fabids</taxon>
        <taxon>Rosales</taxon>
        <taxon>Rosaceae</taxon>
        <taxon>Amygdaloideae</taxon>
        <taxon>Amygdaleae</taxon>
        <taxon>Prunus</taxon>
    </lineage>
</organism>
<dbReference type="Proteomes" id="UP001054821">
    <property type="component" value="Chromosome 7"/>
</dbReference>
<dbReference type="GO" id="GO:0003676">
    <property type="term" value="F:nucleic acid binding"/>
    <property type="evidence" value="ECO:0007669"/>
    <property type="project" value="InterPro"/>
</dbReference>
<dbReference type="PANTHER" id="PTHR13620:SF105">
    <property type="entry name" value="OS01G0737700 PROTEIN"/>
    <property type="match status" value="1"/>
</dbReference>
<dbReference type="Pfam" id="PF01612">
    <property type="entry name" value="DNA_pol_A_exo1"/>
    <property type="match status" value="1"/>
</dbReference>
<dbReference type="EMBL" id="JAJFAZ020000007">
    <property type="protein sequence ID" value="KAI5318695.1"/>
    <property type="molecule type" value="Genomic_DNA"/>
</dbReference>
<comment type="caution">
    <text evidence="5">The sequence shown here is derived from an EMBL/GenBank/DDBJ whole genome shotgun (WGS) entry which is preliminary data.</text>
</comment>
<dbReference type="GO" id="GO:0005634">
    <property type="term" value="C:nucleus"/>
    <property type="evidence" value="ECO:0007669"/>
    <property type="project" value="TreeGrafter"/>
</dbReference>
<dbReference type="InterPro" id="IPR002562">
    <property type="entry name" value="3'-5'_exonuclease_dom"/>
</dbReference>
<reference evidence="5 6" key="1">
    <citation type="journal article" date="2022" name="G3 (Bethesda)">
        <title>Whole-genome sequence and methylome profiling of the almond [Prunus dulcis (Mill.) D.A. Webb] cultivar 'Nonpareil'.</title>
        <authorList>
            <person name="D'Amico-Willman K.M."/>
            <person name="Ouma W.Z."/>
            <person name="Meulia T."/>
            <person name="Sideli G.M."/>
            <person name="Gradziel T.M."/>
            <person name="Fresnedo-Ramirez J."/>
        </authorList>
    </citation>
    <scope>NUCLEOTIDE SEQUENCE [LARGE SCALE GENOMIC DNA]</scope>
    <source>
        <strain evidence="5">Clone GOH B32 T37-40</strain>
    </source>
</reference>
<dbReference type="CDD" id="cd06141">
    <property type="entry name" value="WRN_exo"/>
    <property type="match status" value="1"/>
</dbReference>
<evidence type="ECO:0000313" key="5">
    <source>
        <dbReference type="EMBL" id="KAI5318695.1"/>
    </source>
</evidence>
<feature type="domain" description="3'-5' exonuclease" evidence="4">
    <location>
        <begin position="35"/>
        <end position="185"/>
    </location>
</feature>
<dbReference type="InterPro" id="IPR012337">
    <property type="entry name" value="RNaseH-like_sf"/>
</dbReference>
<dbReference type="InterPro" id="IPR036397">
    <property type="entry name" value="RNaseH_sf"/>
</dbReference>
<accession>A0AAD4V581</accession>
<proteinExistence type="predicted"/>
<feature type="region of interest" description="Disordered" evidence="3">
    <location>
        <begin position="606"/>
        <end position="667"/>
    </location>
</feature>
<dbReference type="Gene3D" id="3.30.420.10">
    <property type="entry name" value="Ribonuclease H-like superfamily/Ribonuclease H"/>
    <property type="match status" value="1"/>
</dbReference>
<keyword evidence="2" id="KW-0378">Hydrolase</keyword>
<evidence type="ECO:0000313" key="6">
    <source>
        <dbReference type="Proteomes" id="UP001054821"/>
    </source>
</evidence>